<dbReference type="InterPro" id="IPR008969">
    <property type="entry name" value="CarboxyPept-like_regulatory"/>
</dbReference>
<dbReference type="InterPro" id="IPR023996">
    <property type="entry name" value="TonB-dep_OMP_SusC/RagA"/>
</dbReference>
<dbReference type="InterPro" id="IPR036942">
    <property type="entry name" value="Beta-barrel_TonB_sf"/>
</dbReference>
<dbReference type="Pfam" id="PF07715">
    <property type="entry name" value="Plug"/>
    <property type="match status" value="1"/>
</dbReference>
<evidence type="ECO:0000256" key="3">
    <source>
        <dbReference type="ARBA" id="ARBA00022452"/>
    </source>
</evidence>
<protein>
    <submittedName>
        <fullName evidence="11">SusC/RagA family TonB-linked outer membrane protein</fullName>
    </submittedName>
</protein>
<evidence type="ECO:0000256" key="8">
    <source>
        <dbReference type="PROSITE-ProRule" id="PRU01360"/>
    </source>
</evidence>
<comment type="subcellular location">
    <subcellularLocation>
        <location evidence="1 8">Cell outer membrane</location>
        <topology evidence="1 8">Multi-pass membrane protein</topology>
    </subcellularLocation>
</comment>
<evidence type="ECO:0000256" key="4">
    <source>
        <dbReference type="ARBA" id="ARBA00022692"/>
    </source>
</evidence>
<proteinExistence type="inferred from homology"/>
<feature type="transmembrane region" description="Helical" evidence="9">
    <location>
        <begin position="12"/>
        <end position="33"/>
    </location>
</feature>
<comment type="caution">
    <text evidence="11">The sequence shown here is derived from an EMBL/GenBank/DDBJ whole genome shotgun (WGS) entry which is preliminary data.</text>
</comment>
<keyword evidence="2 8" id="KW-0813">Transport</keyword>
<dbReference type="EMBL" id="JBHRTA010000036">
    <property type="protein sequence ID" value="MFC3198278.1"/>
    <property type="molecule type" value="Genomic_DNA"/>
</dbReference>
<dbReference type="InterPro" id="IPR023997">
    <property type="entry name" value="TonB-dep_OMP_SusC/RagA_CS"/>
</dbReference>
<keyword evidence="4 8" id="KW-0812">Transmembrane</keyword>
<dbReference type="NCBIfam" id="TIGR04057">
    <property type="entry name" value="SusC_RagA_signa"/>
    <property type="match status" value="1"/>
</dbReference>
<evidence type="ECO:0000256" key="9">
    <source>
        <dbReference type="SAM" id="Phobius"/>
    </source>
</evidence>
<gene>
    <name evidence="11" type="ORF">ACFOET_11705</name>
</gene>
<keyword evidence="7 8" id="KW-0998">Cell outer membrane</keyword>
<evidence type="ECO:0000256" key="5">
    <source>
        <dbReference type="ARBA" id="ARBA00022729"/>
    </source>
</evidence>
<dbReference type="Gene3D" id="2.60.40.1120">
    <property type="entry name" value="Carboxypeptidase-like, regulatory domain"/>
    <property type="match status" value="1"/>
</dbReference>
<sequence>MIFDVTIKDPRWSLTFSVLLMIKLTTVITLLMITQAAGKSLAQSINLKATDITLAEAMRRIQHQSGYTFFLSGEHIGELKVNPEIEDANLKQAMDDLLTPLGLEWVSKGDIIIVKPPARRAMPTKRASLALHETPRPQQRMINGRVTDESGAALEGVTVAVKGSSLATSTDPDGRYQLTLPENAQVLVFSIVGYGQQEQSIGEQSVINMTLRESMSDLEEVVVVGYGTQRKSDVTGAVSTLEGRDIAERQAVQVSQALQGAVAGVTVTRDNGAPGASSTVRVRGVTTIGNNDALVIVDGVPTSNINNVNPNDIASISVLKDGASASIYGSRAAAGVILITTKRAREGQSALNYQYEFGLESPTQLPEYTDIVRYMELFNEYLHNDGTAPLYPADLINNYWENHRANPDAYPATDWQSAILRNNAPRHRHDLSFIAGTAKLKTNASLSYAAVDGLYENRSYDRYTARINNDIQVNDFIKANVDVFYKRTFSEAIAGENPIYAARALPGHFAHLYSDGRYAPGKEGRNPYAEVRDGGFRNETYNQLGGRLMFEAKPLKGLTMTALVSPTFDFNKVKVFSRVIEYSALENPGQVIYRNRPNTILREERPETFTFNGQMLVNYATEIAMDHRVEALLGYEENYIKSEELMASRQGFALQDFPYLDVGALDLRDNSGTASEAALRSVFGRLMYNYKDRYLLQGNLRMDGSSRFHRDHRWGLFPSFSAGWVISEEPFFNGISHAVPHLKFRGSWGILGNERMVNFYPYQASISFNNVLFYQNNALLPLQTGAQLVYAMSNITWETTESLDLGMDVTFLNSRLTATVDYYQKETRDILLQLDIPSYIGYGAPNQNAGVVRARGWDLELGWRDNIGELNYTVSANVSDVKTQVVDLKGTQLRGNMAQIEGHEFNSWFGYVSEGLFQTEAELQGAPVPNANTRVGDVRYVDINGDGRITPEGDMVPLRGAMPRYTYGGNIRLDYKGFDLGVVFQGVGRVNSRLSNVQVEPFLEAFGNIPTNIDGNFWSPYNTPEQNLAAKYPRLSRTSASNNYQMSDFWLINGAYFRLKNVTLGYSLPTETAAKIRMQGLRIYVAANDAVTLHGFPRGWDPEVGSGSYPIVRTVMVGLGLTL</sequence>
<organism evidence="11 12">
    <name type="scientific">Parapedobacter deserti</name>
    <dbReference type="NCBI Taxonomy" id="1912957"/>
    <lineage>
        <taxon>Bacteria</taxon>
        <taxon>Pseudomonadati</taxon>
        <taxon>Bacteroidota</taxon>
        <taxon>Sphingobacteriia</taxon>
        <taxon>Sphingobacteriales</taxon>
        <taxon>Sphingobacteriaceae</taxon>
        <taxon>Parapedobacter</taxon>
    </lineage>
</organism>
<dbReference type="Gene3D" id="2.40.170.20">
    <property type="entry name" value="TonB-dependent receptor, beta-barrel domain"/>
    <property type="match status" value="1"/>
</dbReference>
<dbReference type="InterPro" id="IPR012910">
    <property type="entry name" value="Plug_dom"/>
</dbReference>
<dbReference type="NCBIfam" id="TIGR04056">
    <property type="entry name" value="OMP_RagA_SusC"/>
    <property type="match status" value="1"/>
</dbReference>
<evidence type="ECO:0000313" key="12">
    <source>
        <dbReference type="Proteomes" id="UP001595526"/>
    </source>
</evidence>
<dbReference type="InterPro" id="IPR039426">
    <property type="entry name" value="TonB-dep_rcpt-like"/>
</dbReference>
<evidence type="ECO:0000256" key="1">
    <source>
        <dbReference type="ARBA" id="ARBA00004571"/>
    </source>
</evidence>
<dbReference type="PROSITE" id="PS52016">
    <property type="entry name" value="TONB_DEPENDENT_REC_3"/>
    <property type="match status" value="1"/>
</dbReference>
<dbReference type="PANTHER" id="PTHR30069">
    <property type="entry name" value="TONB-DEPENDENT OUTER MEMBRANE RECEPTOR"/>
    <property type="match status" value="1"/>
</dbReference>
<keyword evidence="9" id="KW-1133">Transmembrane helix</keyword>
<keyword evidence="6 8" id="KW-0472">Membrane</keyword>
<keyword evidence="3 8" id="KW-1134">Transmembrane beta strand</keyword>
<dbReference type="RefSeq" id="WP_379022782.1">
    <property type="nucleotide sequence ID" value="NZ_JBHRTA010000036.1"/>
</dbReference>
<reference evidence="12" key="1">
    <citation type="journal article" date="2019" name="Int. J. Syst. Evol. Microbiol.">
        <title>The Global Catalogue of Microorganisms (GCM) 10K type strain sequencing project: providing services to taxonomists for standard genome sequencing and annotation.</title>
        <authorList>
            <consortium name="The Broad Institute Genomics Platform"/>
            <consortium name="The Broad Institute Genome Sequencing Center for Infectious Disease"/>
            <person name="Wu L."/>
            <person name="Ma J."/>
        </authorList>
    </citation>
    <scope>NUCLEOTIDE SEQUENCE [LARGE SCALE GENOMIC DNA]</scope>
    <source>
        <strain evidence="12">KCTC 52416</strain>
    </source>
</reference>
<accession>A0ABV7JPL8</accession>
<name>A0ABV7JPL8_9SPHI</name>
<evidence type="ECO:0000256" key="2">
    <source>
        <dbReference type="ARBA" id="ARBA00022448"/>
    </source>
</evidence>
<dbReference type="SUPFAM" id="SSF49464">
    <property type="entry name" value="Carboxypeptidase regulatory domain-like"/>
    <property type="match status" value="1"/>
</dbReference>
<evidence type="ECO:0000313" key="11">
    <source>
        <dbReference type="EMBL" id="MFC3198278.1"/>
    </source>
</evidence>
<keyword evidence="12" id="KW-1185">Reference proteome</keyword>
<dbReference type="PANTHER" id="PTHR30069:SF29">
    <property type="entry name" value="HEMOGLOBIN AND HEMOGLOBIN-HAPTOGLOBIN-BINDING PROTEIN 1-RELATED"/>
    <property type="match status" value="1"/>
</dbReference>
<dbReference type="InterPro" id="IPR037066">
    <property type="entry name" value="Plug_dom_sf"/>
</dbReference>
<dbReference type="Gene3D" id="2.170.130.10">
    <property type="entry name" value="TonB-dependent receptor, plug domain"/>
    <property type="match status" value="1"/>
</dbReference>
<evidence type="ECO:0000256" key="7">
    <source>
        <dbReference type="ARBA" id="ARBA00023237"/>
    </source>
</evidence>
<evidence type="ECO:0000256" key="6">
    <source>
        <dbReference type="ARBA" id="ARBA00023136"/>
    </source>
</evidence>
<keyword evidence="5" id="KW-0732">Signal</keyword>
<dbReference type="SUPFAM" id="SSF56935">
    <property type="entry name" value="Porins"/>
    <property type="match status" value="1"/>
</dbReference>
<dbReference type="Proteomes" id="UP001595526">
    <property type="component" value="Unassembled WGS sequence"/>
</dbReference>
<feature type="domain" description="TonB-dependent receptor plug" evidence="10">
    <location>
        <begin position="231"/>
        <end position="336"/>
    </location>
</feature>
<comment type="similarity">
    <text evidence="8">Belongs to the TonB-dependent receptor family.</text>
</comment>
<evidence type="ECO:0000259" key="10">
    <source>
        <dbReference type="Pfam" id="PF07715"/>
    </source>
</evidence>
<dbReference type="Pfam" id="PF13715">
    <property type="entry name" value="CarbopepD_reg_2"/>
    <property type="match status" value="1"/>
</dbReference>